<dbReference type="AlphaFoldDB" id="A0AAD6YCS0"/>
<comment type="caution">
    <text evidence="1">The sequence shown here is derived from an EMBL/GenBank/DDBJ whole genome shotgun (WGS) entry which is preliminary data.</text>
</comment>
<protein>
    <submittedName>
        <fullName evidence="1">Uncharacterized protein</fullName>
    </submittedName>
</protein>
<accession>A0AAD6YCS0</accession>
<dbReference type="EMBL" id="JARJCW010000020">
    <property type="protein sequence ID" value="KAJ7213997.1"/>
    <property type="molecule type" value="Genomic_DNA"/>
</dbReference>
<evidence type="ECO:0000313" key="2">
    <source>
        <dbReference type="Proteomes" id="UP001219525"/>
    </source>
</evidence>
<keyword evidence="2" id="KW-1185">Reference proteome</keyword>
<sequence length="231" mass="25261">MSQPEIIYDDEEMDNQPTNNIDAWIGRLKPGFEPPPAAQAVERSLLTIPPAIHKQLPPQSLPIAELLRCTLLPPQFTDSIRNDEREAIMKAAAALSTVKRKGGKGVGNVLDVDEDDGVAEYSDKLAALGRRKVRTKIQTPPKSGNDLWAYYQGSSFAKAFGYHRKLEPRAMAEEETLMEELANTAEDEIPDDGAVEIQTTSIGLRIVIIGANKIDGLVQCGKLIKGLCLAL</sequence>
<reference evidence="1" key="1">
    <citation type="submission" date="2023-03" db="EMBL/GenBank/DDBJ databases">
        <title>Massive genome expansion in bonnet fungi (Mycena s.s.) driven by repeated elements and novel gene families across ecological guilds.</title>
        <authorList>
            <consortium name="Lawrence Berkeley National Laboratory"/>
            <person name="Harder C.B."/>
            <person name="Miyauchi S."/>
            <person name="Viragh M."/>
            <person name="Kuo A."/>
            <person name="Thoen E."/>
            <person name="Andreopoulos B."/>
            <person name="Lu D."/>
            <person name="Skrede I."/>
            <person name="Drula E."/>
            <person name="Henrissat B."/>
            <person name="Morin E."/>
            <person name="Kohler A."/>
            <person name="Barry K."/>
            <person name="LaButti K."/>
            <person name="Morin E."/>
            <person name="Salamov A."/>
            <person name="Lipzen A."/>
            <person name="Mereny Z."/>
            <person name="Hegedus B."/>
            <person name="Baldrian P."/>
            <person name="Stursova M."/>
            <person name="Weitz H."/>
            <person name="Taylor A."/>
            <person name="Grigoriev I.V."/>
            <person name="Nagy L.G."/>
            <person name="Martin F."/>
            <person name="Kauserud H."/>
        </authorList>
    </citation>
    <scope>NUCLEOTIDE SEQUENCE</scope>
    <source>
        <strain evidence="1">9144</strain>
    </source>
</reference>
<evidence type="ECO:0000313" key="1">
    <source>
        <dbReference type="EMBL" id="KAJ7213997.1"/>
    </source>
</evidence>
<gene>
    <name evidence="1" type="ORF">GGX14DRAFT_618001</name>
</gene>
<organism evidence="1 2">
    <name type="scientific">Mycena pura</name>
    <dbReference type="NCBI Taxonomy" id="153505"/>
    <lineage>
        <taxon>Eukaryota</taxon>
        <taxon>Fungi</taxon>
        <taxon>Dikarya</taxon>
        <taxon>Basidiomycota</taxon>
        <taxon>Agaricomycotina</taxon>
        <taxon>Agaricomycetes</taxon>
        <taxon>Agaricomycetidae</taxon>
        <taxon>Agaricales</taxon>
        <taxon>Marasmiineae</taxon>
        <taxon>Mycenaceae</taxon>
        <taxon>Mycena</taxon>
    </lineage>
</organism>
<name>A0AAD6YCS0_9AGAR</name>
<proteinExistence type="predicted"/>
<dbReference type="Proteomes" id="UP001219525">
    <property type="component" value="Unassembled WGS sequence"/>
</dbReference>